<feature type="transmembrane region" description="Helical" evidence="6">
    <location>
        <begin position="202"/>
        <end position="220"/>
    </location>
</feature>
<evidence type="ECO:0000256" key="2">
    <source>
        <dbReference type="ARBA" id="ARBA00022729"/>
    </source>
</evidence>
<dbReference type="SUPFAM" id="SSF48726">
    <property type="entry name" value="Immunoglobulin"/>
    <property type="match status" value="1"/>
</dbReference>
<dbReference type="PANTHER" id="PTHR12080:SF48">
    <property type="entry name" value="IMMUNOGLOBULIN SUBTYPE DOMAIN-CONTAINING PROTEIN"/>
    <property type="match status" value="1"/>
</dbReference>
<evidence type="ECO:0000256" key="1">
    <source>
        <dbReference type="ARBA" id="ARBA00004370"/>
    </source>
</evidence>
<gene>
    <name evidence="10" type="primary">LOC114447987</name>
</gene>
<feature type="chain" id="PRO_5028147086" evidence="7">
    <location>
        <begin position="23"/>
        <end position="387"/>
    </location>
</feature>
<name>A0A6P7JXW3_9TELE</name>
<dbReference type="Proteomes" id="UP000515145">
    <property type="component" value="Chromosome 2"/>
</dbReference>
<keyword evidence="4" id="KW-0325">Glycoprotein</keyword>
<organism evidence="9 10">
    <name type="scientific">Parambassis ranga</name>
    <name type="common">Indian glassy fish</name>
    <dbReference type="NCBI Taxonomy" id="210632"/>
    <lineage>
        <taxon>Eukaryota</taxon>
        <taxon>Metazoa</taxon>
        <taxon>Chordata</taxon>
        <taxon>Craniata</taxon>
        <taxon>Vertebrata</taxon>
        <taxon>Euteleostomi</taxon>
        <taxon>Actinopterygii</taxon>
        <taxon>Neopterygii</taxon>
        <taxon>Teleostei</taxon>
        <taxon>Neoteleostei</taxon>
        <taxon>Acanthomorphata</taxon>
        <taxon>Ovalentaria</taxon>
        <taxon>Ambassidae</taxon>
        <taxon>Parambassis</taxon>
    </lineage>
</organism>
<evidence type="ECO:0000259" key="8">
    <source>
        <dbReference type="SMART" id="SM00409"/>
    </source>
</evidence>
<keyword evidence="6" id="KW-1133">Transmembrane helix</keyword>
<feature type="compositionally biased region" description="Polar residues" evidence="5">
    <location>
        <begin position="315"/>
        <end position="326"/>
    </location>
</feature>
<evidence type="ECO:0000256" key="5">
    <source>
        <dbReference type="SAM" id="MobiDB-lite"/>
    </source>
</evidence>
<dbReference type="GO" id="GO:0016020">
    <property type="term" value="C:membrane"/>
    <property type="evidence" value="ECO:0007669"/>
    <property type="project" value="UniProtKB-SubCell"/>
</dbReference>
<evidence type="ECO:0000256" key="7">
    <source>
        <dbReference type="SAM" id="SignalP"/>
    </source>
</evidence>
<evidence type="ECO:0000256" key="3">
    <source>
        <dbReference type="ARBA" id="ARBA00023136"/>
    </source>
</evidence>
<evidence type="ECO:0000313" key="10">
    <source>
        <dbReference type="RefSeq" id="XP_028280366.1"/>
    </source>
</evidence>
<dbReference type="AlphaFoldDB" id="A0A6P7JXW3"/>
<feature type="region of interest" description="Disordered" evidence="5">
    <location>
        <begin position="243"/>
        <end position="387"/>
    </location>
</feature>
<dbReference type="SMART" id="SM00409">
    <property type="entry name" value="IG"/>
    <property type="match status" value="1"/>
</dbReference>
<reference evidence="10" key="1">
    <citation type="submission" date="2025-08" db="UniProtKB">
        <authorList>
            <consortium name="RefSeq"/>
        </authorList>
    </citation>
    <scope>IDENTIFICATION</scope>
</reference>
<keyword evidence="2 7" id="KW-0732">Signal</keyword>
<accession>A0A6P7JXW3</accession>
<protein>
    <submittedName>
        <fullName evidence="10">Uncharacterized protein LOC114447987 isoform X1</fullName>
    </submittedName>
</protein>
<dbReference type="InterPro" id="IPR036179">
    <property type="entry name" value="Ig-like_dom_sf"/>
</dbReference>
<feature type="signal peptide" evidence="7">
    <location>
        <begin position="1"/>
        <end position="22"/>
    </location>
</feature>
<keyword evidence="6" id="KW-0812">Transmembrane</keyword>
<keyword evidence="3 6" id="KW-0472">Membrane</keyword>
<proteinExistence type="predicted"/>
<evidence type="ECO:0000256" key="4">
    <source>
        <dbReference type="ARBA" id="ARBA00023180"/>
    </source>
</evidence>
<keyword evidence="9" id="KW-1185">Reference proteome</keyword>
<dbReference type="InterPro" id="IPR015631">
    <property type="entry name" value="CD2/SLAM_rcpt"/>
</dbReference>
<evidence type="ECO:0000256" key="6">
    <source>
        <dbReference type="SAM" id="Phobius"/>
    </source>
</evidence>
<dbReference type="OrthoDB" id="8741746at2759"/>
<feature type="compositionally biased region" description="Polar residues" evidence="5">
    <location>
        <begin position="257"/>
        <end position="275"/>
    </location>
</feature>
<dbReference type="InParanoid" id="A0A6P7JXW3"/>
<comment type="subcellular location">
    <subcellularLocation>
        <location evidence="1">Membrane</location>
    </subcellularLocation>
</comment>
<dbReference type="RefSeq" id="XP_028280366.1">
    <property type="nucleotide sequence ID" value="XM_028424565.1"/>
</dbReference>
<dbReference type="PANTHER" id="PTHR12080">
    <property type="entry name" value="SIGNALING LYMPHOCYTIC ACTIVATION MOLECULE"/>
    <property type="match status" value="1"/>
</dbReference>
<dbReference type="InterPro" id="IPR003599">
    <property type="entry name" value="Ig_sub"/>
</dbReference>
<sequence length="387" mass="41648">MTQQFSSSLALSLLVFVTCSEAALTVKVGDQVVLKPDPVPAGDIKDITWKHNEDIVLDWDKGAGITYYRHFKGRCELNTKTAELKILSLTLEDSGSYKAEVNSVVQSPTELLVLASVPKPTVSETCDPQEDYCTLSCDGNTTGTGPVTYTWMSGGTEVSSTKDYILTKDAKEPSFHCVLNNTVSSQSSEKFHNRFIGNYQKLWLLVLVPILLFVLGIGFYKWKTRTKTWGPVTPEETEVLHRNGTANNPAEPLEVQVHSSESQTPAPTQETSNEADLTEQLEDQGPAEVDPAPPVAQGSGQDDAERLDVSEDPKGSTQDQPASVFSEQAGEAESSVTSSADRESSGGDVQTAPPSDACDNPETPAVMPSSEGAPGVEEPTAEEEDSS</sequence>
<evidence type="ECO:0000313" key="9">
    <source>
        <dbReference type="Proteomes" id="UP000515145"/>
    </source>
</evidence>
<feature type="compositionally biased region" description="Basic and acidic residues" evidence="5">
    <location>
        <begin position="303"/>
        <end position="314"/>
    </location>
</feature>
<dbReference type="InterPro" id="IPR013783">
    <property type="entry name" value="Ig-like_fold"/>
</dbReference>
<dbReference type="Gene3D" id="2.60.40.10">
    <property type="entry name" value="Immunoglobulins"/>
    <property type="match status" value="2"/>
</dbReference>
<feature type="domain" description="Immunoglobulin" evidence="8">
    <location>
        <begin position="21"/>
        <end position="114"/>
    </location>
</feature>
<dbReference type="GeneID" id="114447987"/>